<dbReference type="Proteomes" id="UP000663193">
    <property type="component" value="Chromosome 2"/>
</dbReference>
<dbReference type="EMBL" id="CP069024">
    <property type="protein sequence ID" value="QRC92053.1"/>
    <property type="molecule type" value="Genomic_DNA"/>
</dbReference>
<keyword evidence="1" id="KW-0378">Hydrolase</keyword>
<dbReference type="VEuPathDB" id="FungiDB:JI435_022200"/>
<dbReference type="InterPro" id="IPR008928">
    <property type="entry name" value="6-hairpin_glycosidase_sf"/>
</dbReference>
<dbReference type="InterPro" id="IPR010905">
    <property type="entry name" value="Glyco_hydro_88"/>
</dbReference>
<name>A0A7U2HVC5_PHANO</name>
<dbReference type="GO" id="GO:0005975">
    <property type="term" value="P:carbohydrate metabolic process"/>
    <property type="evidence" value="ECO:0007669"/>
    <property type="project" value="InterPro"/>
</dbReference>
<dbReference type="InterPro" id="IPR012341">
    <property type="entry name" value="6hp_glycosidase-like_sf"/>
</dbReference>
<evidence type="ECO:0000313" key="3">
    <source>
        <dbReference type="Proteomes" id="UP000663193"/>
    </source>
</evidence>
<keyword evidence="3" id="KW-1185">Reference proteome</keyword>
<gene>
    <name evidence="2" type="ORF">JI435_022200</name>
</gene>
<evidence type="ECO:0000313" key="2">
    <source>
        <dbReference type="EMBL" id="QRC92053.1"/>
    </source>
</evidence>
<proteinExistence type="predicted"/>
<dbReference type="SUPFAM" id="SSF48208">
    <property type="entry name" value="Six-hairpin glycosidases"/>
    <property type="match status" value="1"/>
</dbReference>
<dbReference type="Pfam" id="PF07470">
    <property type="entry name" value="Glyco_hydro_88"/>
    <property type="match status" value="1"/>
</dbReference>
<evidence type="ECO:0008006" key="4">
    <source>
        <dbReference type="Google" id="ProtNLM"/>
    </source>
</evidence>
<reference evidence="3" key="1">
    <citation type="journal article" date="2021" name="BMC Genomics">
        <title>Chromosome-level genome assembly and manually-curated proteome of model necrotroph Parastagonospora nodorum Sn15 reveals a genome-wide trove of candidate effector homologs, and redundancy of virulence-related functions within an accessory chromosome.</title>
        <authorList>
            <person name="Bertazzoni S."/>
            <person name="Jones D.A.B."/>
            <person name="Phan H.T."/>
            <person name="Tan K.-C."/>
            <person name="Hane J.K."/>
        </authorList>
    </citation>
    <scope>NUCLEOTIDE SEQUENCE [LARGE SCALE GENOMIC DNA]</scope>
    <source>
        <strain evidence="3">SN15 / ATCC MYA-4574 / FGSC 10173)</strain>
    </source>
</reference>
<dbReference type="InterPro" id="IPR052043">
    <property type="entry name" value="PolySaccharide_Degr_Enz"/>
</dbReference>
<protein>
    <recommendedName>
        <fullName evidence="4">Glycoside hydrolase family 105 protein</fullName>
    </recommendedName>
</protein>
<dbReference type="RefSeq" id="XP_001792837.1">
    <property type="nucleotide sequence ID" value="XM_001792785.1"/>
</dbReference>
<dbReference type="PANTHER" id="PTHR33886:SF11">
    <property type="entry name" value="WALL GLYCOSYL HYDROLASE YTER, PUTATIVE (AFU_ORTHOLOGUE AFUA_2G14630)-RELATED"/>
    <property type="match status" value="1"/>
</dbReference>
<evidence type="ECO:0000256" key="1">
    <source>
        <dbReference type="ARBA" id="ARBA00022801"/>
    </source>
</evidence>
<dbReference type="AlphaFoldDB" id="A0A7U2HVC5"/>
<dbReference type="Gene3D" id="1.50.10.10">
    <property type="match status" value="1"/>
</dbReference>
<dbReference type="PANTHER" id="PTHR33886">
    <property type="entry name" value="UNSATURATED RHAMNOGALACTURONAN HYDROLASE (EUROFUNG)"/>
    <property type="match status" value="1"/>
</dbReference>
<accession>A0A7U2HVC5</accession>
<sequence>MRLYGLIASAIALTTSGHPDPHQRNESSRYSLQMAQSIMSRHQGILASMSDRSSLLQAGFVQKAFREMVRQYSNHTSTPSIDSYIRASVDSVVSTLSNATLDTSYPLDRLSSGNGLIHTYQQTKNETYRKAYQALRTSVDLQHRNAEGSLWYYVYPNYTYLDGMYSLAPFLTLYSTIDKPDNSSVLDDVILQLDLLWNHTHTPSGLLVHGYDASRRASWANNATGASPHVWGRSLGWYCMALIDTLSLLPESAVSARTWLRGHFQGLMKSVVNAVDEETGAWWQVLDQPGREGNYIESSASAMFVYSILKGLRAGYLKGQDCDYEKIANKAYGYLADSFVVQNANGTLAWNGTVGVCSLNSTASYEYYVGQPIVYNSVLGSAAFVLASLEYERLMLTG</sequence>
<dbReference type="GO" id="GO:0016787">
    <property type="term" value="F:hydrolase activity"/>
    <property type="evidence" value="ECO:0007669"/>
    <property type="project" value="UniProtKB-KW"/>
</dbReference>
<dbReference type="KEGG" id="pno:SNOG_02220"/>
<organism evidence="2 3">
    <name type="scientific">Phaeosphaeria nodorum (strain SN15 / ATCC MYA-4574 / FGSC 10173)</name>
    <name type="common">Glume blotch fungus</name>
    <name type="synonym">Parastagonospora nodorum</name>
    <dbReference type="NCBI Taxonomy" id="321614"/>
    <lineage>
        <taxon>Eukaryota</taxon>
        <taxon>Fungi</taxon>
        <taxon>Dikarya</taxon>
        <taxon>Ascomycota</taxon>
        <taxon>Pezizomycotina</taxon>
        <taxon>Dothideomycetes</taxon>
        <taxon>Pleosporomycetidae</taxon>
        <taxon>Pleosporales</taxon>
        <taxon>Pleosporineae</taxon>
        <taxon>Phaeosphaeriaceae</taxon>
        <taxon>Parastagonospora</taxon>
    </lineage>
</organism>
<dbReference type="OMA" id="DGMYSFA"/>
<dbReference type="OrthoDB" id="540611at2759"/>